<sequence length="164" mass="18026">MKIVNEKGKLFGLINIVDLSIVVLILLIGSVLFLKTMGKDVGPITSEESLQEITVTFKSSVRGDEQPKALKEKDQLISLLKPVDAYITSVTYSPYETPISTADGRQVYSVDPKKQAITVKFTMKASKGGGIIKLESQEVAVGKQFILKTRTFENNGTIEAIEFK</sequence>
<dbReference type="STRING" id="48256.CLHUN_09060"/>
<feature type="transmembrane region" description="Helical" evidence="1">
    <location>
        <begin position="12"/>
        <end position="34"/>
    </location>
</feature>
<dbReference type="Pfam" id="PF14221">
    <property type="entry name" value="DUF4330"/>
    <property type="match status" value="1"/>
</dbReference>
<dbReference type="EMBL" id="MZGX01000004">
    <property type="protein sequence ID" value="OPX45531.1"/>
    <property type="molecule type" value="Genomic_DNA"/>
</dbReference>
<proteinExistence type="predicted"/>
<evidence type="ECO:0000313" key="2">
    <source>
        <dbReference type="EMBL" id="OPX45531.1"/>
    </source>
</evidence>
<dbReference type="Proteomes" id="UP000191554">
    <property type="component" value="Unassembled WGS sequence"/>
</dbReference>
<keyword evidence="1" id="KW-0812">Transmembrane</keyword>
<gene>
    <name evidence="2" type="ORF">CLHUN_09060</name>
</gene>
<keyword evidence="1" id="KW-0472">Membrane</keyword>
<reference evidence="2 3" key="1">
    <citation type="submission" date="2017-03" db="EMBL/GenBank/DDBJ databases">
        <title>Genome sequence of Clostridium hungatei DSM 14427.</title>
        <authorList>
            <person name="Poehlein A."/>
            <person name="Daniel R."/>
        </authorList>
    </citation>
    <scope>NUCLEOTIDE SEQUENCE [LARGE SCALE GENOMIC DNA]</scope>
    <source>
        <strain evidence="2 3">DSM 14427</strain>
    </source>
</reference>
<accession>A0A1V4SQJ2</accession>
<keyword evidence="3" id="KW-1185">Reference proteome</keyword>
<dbReference type="AlphaFoldDB" id="A0A1V4SQJ2"/>
<comment type="caution">
    <text evidence="2">The sequence shown here is derived from an EMBL/GenBank/DDBJ whole genome shotgun (WGS) entry which is preliminary data.</text>
</comment>
<dbReference type="RefSeq" id="WP_165755652.1">
    <property type="nucleotide sequence ID" value="NZ_MZGX01000004.1"/>
</dbReference>
<name>A0A1V4SQJ2_RUMHU</name>
<evidence type="ECO:0008006" key="4">
    <source>
        <dbReference type="Google" id="ProtNLM"/>
    </source>
</evidence>
<organism evidence="2 3">
    <name type="scientific">Ruminiclostridium hungatei</name>
    <name type="common">Clostridium hungatei</name>
    <dbReference type="NCBI Taxonomy" id="48256"/>
    <lineage>
        <taxon>Bacteria</taxon>
        <taxon>Bacillati</taxon>
        <taxon>Bacillota</taxon>
        <taxon>Clostridia</taxon>
        <taxon>Eubacteriales</taxon>
        <taxon>Oscillospiraceae</taxon>
        <taxon>Ruminiclostridium</taxon>
    </lineage>
</organism>
<evidence type="ECO:0000313" key="3">
    <source>
        <dbReference type="Proteomes" id="UP000191554"/>
    </source>
</evidence>
<evidence type="ECO:0000256" key="1">
    <source>
        <dbReference type="SAM" id="Phobius"/>
    </source>
</evidence>
<dbReference type="InterPro" id="IPR025480">
    <property type="entry name" value="DUF4330"/>
</dbReference>
<protein>
    <recommendedName>
        <fullName evidence="4">DUF4330 domain-containing protein</fullName>
    </recommendedName>
</protein>
<keyword evidence="1" id="KW-1133">Transmembrane helix</keyword>